<dbReference type="SUPFAM" id="SSF49785">
    <property type="entry name" value="Galactose-binding domain-like"/>
    <property type="match status" value="1"/>
</dbReference>
<evidence type="ECO:0000313" key="2">
    <source>
        <dbReference type="Proteomes" id="UP000604737"/>
    </source>
</evidence>
<dbReference type="Proteomes" id="UP000604737">
    <property type="component" value="Unassembled WGS sequence"/>
</dbReference>
<protein>
    <submittedName>
        <fullName evidence="1">Uncharacterized protein</fullName>
    </submittedName>
</protein>
<organism evidence="1 2">
    <name type="scientific">Jeongeupia chitinilytica</name>
    <dbReference type="NCBI Taxonomy" id="1041641"/>
    <lineage>
        <taxon>Bacteria</taxon>
        <taxon>Pseudomonadati</taxon>
        <taxon>Pseudomonadota</taxon>
        <taxon>Betaproteobacteria</taxon>
        <taxon>Neisseriales</taxon>
        <taxon>Chitinibacteraceae</taxon>
        <taxon>Jeongeupia</taxon>
    </lineage>
</organism>
<gene>
    <name evidence="1" type="ORF">GCM10007350_22280</name>
</gene>
<accession>A0ABQ3H0Y0</accession>
<name>A0ABQ3H0Y0_9NEIS</name>
<dbReference type="RefSeq" id="WP_189460764.1">
    <property type="nucleotide sequence ID" value="NZ_BMYO01000005.1"/>
</dbReference>
<evidence type="ECO:0000313" key="1">
    <source>
        <dbReference type="EMBL" id="GHD63898.1"/>
    </source>
</evidence>
<proteinExistence type="predicted"/>
<dbReference type="EMBL" id="BMYO01000005">
    <property type="protein sequence ID" value="GHD63898.1"/>
    <property type="molecule type" value="Genomic_DNA"/>
</dbReference>
<reference evidence="2" key="1">
    <citation type="journal article" date="2019" name="Int. J. Syst. Evol. Microbiol.">
        <title>The Global Catalogue of Microorganisms (GCM) 10K type strain sequencing project: providing services to taxonomists for standard genome sequencing and annotation.</title>
        <authorList>
            <consortium name="The Broad Institute Genomics Platform"/>
            <consortium name="The Broad Institute Genome Sequencing Center for Infectious Disease"/>
            <person name="Wu L."/>
            <person name="Ma J."/>
        </authorList>
    </citation>
    <scope>NUCLEOTIDE SEQUENCE [LARGE SCALE GENOMIC DNA]</scope>
    <source>
        <strain evidence="2">KCTC 23701</strain>
    </source>
</reference>
<dbReference type="InterPro" id="IPR008979">
    <property type="entry name" value="Galactose-bd-like_sf"/>
</dbReference>
<comment type="caution">
    <text evidence="1">The sequence shown here is derived from an EMBL/GenBank/DDBJ whole genome shotgun (WGS) entry which is preliminary data.</text>
</comment>
<sequence length="436" mass="45757">MLPIQTPDSLFHDGNPSTATLGTPVTADWLNAVYAEIMAPAVAIGIPASSSNDNLWQALLQKYSKYALLTGANFIGSVSGPTPTAGDASTKLATTEFVSARIGSAGSVNFRNRIINGNFDFWQRGTTSAPVTSSSYLADRFLAYVLGSTVTPSQQAFPPGQTEVPGEPTFFHRAVVASVAGANNFVTIQQRIENVRTLAGKPVTLSFYAKADSAKNIGVELYQSFGSSGSAQASGLVKQQVALTTAWKRFTVSGVLPTMSGKSISGGNDYLSVVLWLDAGVTSADRSSNIGQQSGTFDIAQVQLEEGSVATPFEQRPAPVELAMCQRYYEKSFRINVAPGVASIGDISTGSGAGVPALYFPGNSTRFAVTKRETPAKTVINHVTGALGSIRSGSVDYPGTALADGGPGSIFVQFSSAQNIPQTQVIYYGWTADAEL</sequence>
<dbReference type="Gene3D" id="2.60.120.260">
    <property type="entry name" value="Galactose-binding domain-like"/>
    <property type="match status" value="1"/>
</dbReference>
<keyword evidence="2" id="KW-1185">Reference proteome</keyword>